<dbReference type="Pfam" id="PF13432">
    <property type="entry name" value="TPR_16"/>
    <property type="match status" value="3"/>
</dbReference>
<dbReference type="PANTHER" id="PTHR45586:SF1">
    <property type="entry name" value="LIPOPOLYSACCHARIDE ASSEMBLY PROTEIN B"/>
    <property type="match status" value="1"/>
</dbReference>
<evidence type="ECO:0000256" key="4">
    <source>
        <dbReference type="SAM" id="Coils"/>
    </source>
</evidence>
<dbReference type="InterPro" id="IPR019734">
    <property type="entry name" value="TPR_rpt"/>
</dbReference>
<dbReference type="Gene3D" id="1.25.40.10">
    <property type="entry name" value="Tetratricopeptide repeat domain"/>
    <property type="match status" value="2"/>
</dbReference>
<sequence length="653" mass="71625">MQLTSKWFLIPLCFFLASCGGNNSSDDSLGDLESYDKAALVKLVEAGKQAKAVKVIRAREQLQMAGVDDFLVLADIYIAALNGAGAQVAVEKARSVGGLRSFTATKMASSYLLQGRLKDAKEELQIVAMTGPDALDALLMQGQIAFAEHKPDDARRFYGFAAEIAPDSFRVNTALALLEFNERNLEKARAEAKEALSKNPDTPIPDFVLGNVSRLEGEIDDSVEHFEKSLEIDDEYTYSKIELIGAYLDAGRNKDAQELLDKVALIAPNNSMVKFYIAYFQAEKGDWAGAEETLLRAGNLLRTNPSAAKLYGMVEYSLKKYGYAADYLQIYLKSRPNDRMIRIMAADSLRHVGFPEMALALLSPLLQEGEKDGSGFAQAGVVANAIGKPAEAQKYFEEAAKKLPEALKENEPDRYEKLLANLKFNEALADYEAGNIDEAFAKMAALPKGVIPLEIQYEAVARMELEQGDYDGAIQTAAQLRDIMPDSALASNIEGVAALRAGDPAKAVEAFNRVIKLNADYTSAFKNRASANMQLGQFNNALEDLEFLTQRYENNAELLDMLGRTYLELGQHSNARRALEQAHKQAPNSVTITADYGEALAREGAYKEAIKQAESALKLAIASPVLKENKELMKMLNANIAEYKLALTKEQGL</sequence>
<reference evidence="6" key="1">
    <citation type="journal article" date="2019" name="Int. J. Syst. Evol. Microbiol.">
        <title>The Global Catalogue of Microorganisms (GCM) 10K type strain sequencing project: providing services to taxonomists for standard genome sequencing and annotation.</title>
        <authorList>
            <consortium name="The Broad Institute Genomics Platform"/>
            <consortium name="The Broad Institute Genome Sequencing Center for Infectious Disease"/>
            <person name="Wu L."/>
            <person name="Ma J."/>
        </authorList>
    </citation>
    <scope>NUCLEOTIDE SEQUENCE [LARGE SCALE GENOMIC DNA]</scope>
    <source>
        <strain evidence="6">KCTC 62164</strain>
    </source>
</reference>
<dbReference type="InterPro" id="IPR011990">
    <property type="entry name" value="TPR-like_helical_dom_sf"/>
</dbReference>
<gene>
    <name evidence="5" type="ORF">ACFOKA_00970</name>
</gene>
<protein>
    <submittedName>
        <fullName evidence="5">Tetratricopeptide repeat protein</fullName>
    </submittedName>
</protein>
<dbReference type="Pfam" id="PF14559">
    <property type="entry name" value="TPR_19"/>
    <property type="match status" value="1"/>
</dbReference>
<evidence type="ECO:0000313" key="6">
    <source>
        <dbReference type="Proteomes" id="UP001595444"/>
    </source>
</evidence>
<dbReference type="PROSITE" id="PS51257">
    <property type="entry name" value="PROKAR_LIPOPROTEIN"/>
    <property type="match status" value="1"/>
</dbReference>
<evidence type="ECO:0000256" key="3">
    <source>
        <dbReference type="PROSITE-ProRule" id="PRU00339"/>
    </source>
</evidence>
<keyword evidence="6" id="KW-1185">Reference proteome</keyword>
<dbReference type="PROSITE" id="PS50005">
    <property type="entry name" value="TPR"/>
    <property type="match status" value="1"/>
</dbReference>
<dbReference type="Proteomes" id="UP001595444">
    <property type="component" value="Unassembled WGS sequence"/>
</dbReference>
<dbReference type="InterPro" id="IPR051012">
    <property type="entry name" value="CellSynth/LPSAsmb/PSIAsmb"/>
</dbReference>
<dbReference type="SUPFAM" id="SSF48452">
    <property type="entry name" value="TPR-like"/>
    <property type="match status" value="3"/>
</dbReference>
<comment type="caution">
    <text evidence="5">The sequence shown here is derived from an EMBL/GenBank/DDBJ whole genome shotgun (WGS) entry which is preliminary data.</text>
</comment>
<dbReference type="SMART" id="SM00028">
    <property type="entry name" value="TPR"/>
    <property type="match status" value="8"/>
</dbReference>
<keyword evidence="2 3" id="KW-0802">TPR repeat</keyword>
<evidence type="ECO:0000256" key="2">
    <source>
        <dbReference type="ARBA" id="ARBA00022803"/>
    </source>
</evidence>
<dbReference type="EMBL" id="JBHRSL010000001">
    <property type="protein sequence ID" value="MFC3050468.1"/>
    <property type="molecule type" value="Genomic_DNA"/>
</dbReference>
<evidence type="ECO:0000313" key="5">
    <source>
        <dbReference type="EMBL" id="MFC3050468.1"/>
    </source>
</evidence>
<name>A0ABV7D000_9PROT</name>
<feature type="coiled-coil region" evidence="4">
    <location>
        <begin position="171"/>
        <end position="198"/>
    </location>
</feature>
<dbReference type="PANTHER" id="PTHR45586">
    <property type="entry name" value="TPR REPEAT-CONTAINING PROTEIN PA4667"/>
    <property type="match status" value="1"/>
</dbReference>
<keyword evidence="4" id="KW-0175">Coiled coil</keyword>
<feature type="repeat" description="TPR" evidence="3">
    <location>
        <begin position="556"/>
        <end position="589"/>
    </location>
</feature>
<evidence type="ECO:0000256" key="1">
    <source>
        <dbReference type="ARBA" id="ARBA00022737"/>
    </source>
</evidence>
<dbReference type="RefSeq" id="WP_194214850.1">
    <property type="nucleotide sequence ID" value="NZ_CP061205.1"/>
</dbReference>
<proteinExistence type="predicted"/>
<keyword evidence="1" id="KW-0677">Repeat</keyword>
<organism evidence="5 6">
    <name type="scientific">Kordiimonas pumila</name>
    <dbReference type="NCBI Taxonomy" id="2161677"/>
    <lineage>
        <taxon>Bacteria</taxon>
        <taxon>Pseudomonadati</taxon>
        <taxon>Pseudomonadota</taxon>
        <taxon>Alphaproteobacteria</taxon>
        <taxon>Kordiimonadales</taxon>
        <taxon>Kordiimonadaceae</taxon>
        <taxon>Kordiimonas</taxon>
    </lineage>
</organism>
<accession>A0ABV7D000</accession>